<gene>
    <name evidence="9" type="primary">rps7</name>
</gene>
<geneLocation type="plastid" evidence="9"/>
<dbReference type="GO" id="GO:0015935">
    <property type="term" value="C:small ribosomal subunit"/>
    <property type="evidence" value="ECO:0007669"/>
    <property type="project" value="InterPro"/>
</dbReference>
<keyword evidence="3 7" id="KW-0694">RNA-binding</keyword>
<sequence>MSRRSKAKKRLVPIDAIYNSRLVSMITVRVLQEGKKSLAQRIVYQSLEYIKTSTNINPLLVLEKAVRNVAPVVEVKARRVGGSTYQVPIEIDALRGINIAVSWITKSARERSGKDMVRKLGNELIDASKQAGNSVKKREQTHKMAEANKAFSHYKY</sequence>
<reference evidence="9" key="1">
    <citation type="submission" date="2020-04" db="EMBL/GenBank/DDBJ databases">
        <authorList>
            <person name="Hulatt C.J."/>
            <person name="Posewitz M.C."/>
        </authorList>
    </citation>
    <scope>NUCLEOTIDE SEQUENCE</scope>
    <source>
        <strain evidence="9">NIVA-4/92</strain>
    </source>
</reference>
<dbReference type="InterPro" id="IPR023798">
    <property type="entry name" value="Ribosomal_uS7_dom"/>
</dbReference>
<dbReference type="PANTHER" id="PTHR11205">
    <property type="entry name" value="RIBOSOMAL PROTEIN S7"/>
    <property type="match status" value="1"/>
</dbReference>
<dbReference type="HAMAP" id="MF_00480_B">
    <property type="entry name" value="Ribosomal_uS7_B"/>
    <property type="match status" value="1"/>
</dbReference>
<dbReference type="GO" id="GO:0003735">
    <property type="term" value="F:structural constituent of ribosome"/>
    <property type="evidence" value="ECO:0007669"/>
    <property type="project" value="InterPro"/>
</dbReference>
<dbReference type="GeneID" id="55752460"/>
<dbReference type="GO" id="GO:0006412">
    <property type="term" value="P:translation"/>
    <property type="evidence" value="ECO:0007669"/>
    <property type="project" value="InterPro"/>
</dbReference>
<dbReference type="CDD" id="cd14871">
    <property type="entry name" value="uS7_Chloroplast"/>
    <property type="match status" value="1"/>
</dbReference>
<dbReference type="Gene3D" id="1.10.455.10">
    <property type="entry name" value="Ribosomal protein S7 domain"/>
    <property type="match status" value="1"/>
</dbReference>
<evidence type="ECO:0000256" key="6">
    <source>
        <dbReference type="RuleBase" id="RU003619"/>
    </source>
</evidence>
<dbReference type="NCBIfam" id="TIGR01029">
    <property type="entry name" value="rpsG_bact"/>
    <property type="match status" value="1"/>
</dbReference>
<dbReference type="GO" id="GO:0019843">
    <property type="term" value="F:rRNA binding"/>
    <property type="evidence" value="ECO:0007669"/>
    <property type="project" value="UniProtKB-KW"/>
</dbReference>
<evidence type="ECO:0000256" key="7">
    <source>
        <dbReference type="RuleBase" id="RU003620"/>
    </source>
</evidence>
<accession>A0A7D3UQF2</accession>
<evidence type="ECO:0000256" key="4">
    <source>
        <dbReference type="ARBA" id="ARBA00022980"/>
    </source>
</evidence>
<dbReference type="InterPro" id="IPR000235">
    <property type="entry name" value="Ribosomal_uS7"/>
</dbReference>
<proteinExistence type="inferred from homology"/>
<evidence type="ECO:0000259" key="8">
    <source>
        <dbReference type="Pfam" id="PF00177"/>
    </source>
</evidence>
<evidence type="ECO:0000256" key="2">
    <source>
        <dbReference type="ARBA" id="ARBA00022730"/>
    </source>
</evidence>
<dbReference type="PROSITE" id="PS00052">
    <property type="entry name" value="RIBOSOMAL_S7"/>
    <property type="match status" value="1"/>
</dbReference>
<evidence type="ECO:0000256" key="5">
    <source>
        <dbReference type="ARBA" id="ARBA00023274"/>
    </source>
</evidence>
<name>A0A7D3UQF2_9EUKA</name>
<protein>
    <recommendedName>
        <fullName evidence="7">Ribosomal protein S7</fullName>
    </recommendedName>
</protein>
<keyword evidence="2 7" id="KW-0699">rRNA-binding</keyword>
<comment type="similarity">
    <text evidence="1 6">Belongs to the universal ribosomal protein uS7 family.</text>
</comment>
<dbReference type="InterPro" id="IPR036823">
    <property type="entry name" value="Ribosomal_uS7_dom_sf"/>
</dbReference>
<dbReference type="FunFam" id="1.10.455.10:FF:000001">
    <property type="entry name" value="30S ribosomal protein S7"/>
    <property type="match status" value="1"/>
</dbReference>
<dbReference type="PIRSF" id="PIRSF002122">
    <property type="entry name" value="RPS7p_RPS7a_RPS5e_RPS7o"/>
    <property type="match status" value="1"/>
</dbReference>
<dbReference type="InterPro" id="IPR005717">
    <property type="entry name" value="Ribosomal_uS7_bac/org-type"/>
</dbReference>
<dbReference type="RefSeq" id="YP_009863785.1">
    <property type="nucleotide sequence ID" value="NC_049013.1"/>
</dbReference>
<evidence type="ECO:0000256" key="3">
    <source>
        <dbReference type="ARBA" id="ARBA00022884"/>
    </source>
</evidence>
<dbReference type="Pfam" id="PF00177">
    <property type="entry name" value="Ribosomal_S7"/>
    <property type="match status" value="1"/>
</dbReference>
<evidence type="ECO:0000313" key="9">
    <source>
        <dbReference type="EMBL" id="QKE31116.1"/>
    </source>
</evidence>
<feature type="domain" description="Small ribosomal subunit protein uS7" evidence="8">
    <location>
        <begin position="2"/>
        <end position="149"/>
    </location>
</feature>
<keyword evidence="4 6" id="KW-0689">Ribosomal protein</keyword>
<dbReference type="InterPro" id="IPR020606">
    <property type="entry name" value="Ribosomal_uS7_CS"/>
</dbReference>
<keyword evidence="9" id="KW-0934">Plastid</keyword>
<organism evidence="9">
    <name type="scientific">Pavlova sp. NIVA-4/92</name>
    <dbReference type="NCBI Taxonomy" id="2686093"/>
    <lineage>
        <taxon>Eukaryota</taxon>
        <taxon>Haptista</taxon>
        <taxon>Haptophyta</taxon>
        <taxon>Pavlovophyceae</taxon>
        <taxon>Pavlovales</taxon>
        <taxon>Pavlovaceae</taxon>
        <taxon>Pavlova</taxon>
    </lineage>
</organism>
<keyword evidence="5 6" id="KW-0687">Ribonucleoprotein</keyword>
<dbReference type="EMBL" id="MT364382">
    <property type="protein sequence ID" value="QKE31116.1"/>
    <property type="molecule type" value="Genomic_DNA"/>
</dbReference>
<dbReference type="AlphaFoldDB" id="A0A7D3UQF2"/>
<evidence type="ECO:0000256" key="1">
    <source>
        <dbReference type="ARBA" id="ARBA00007151"/>
    </source>
</evidence>
<dbReference type="SUPFAM" id="SSF47973">
    <property type="entry name" value="Ribosomal protein S7"/>
    <property type="match status" value="1"/>
</dbReference>